<keyword evidence="3" id="KW-1185">Reference proteome</keyword>
<dbReference type="PANTHER" id="PTHR15863">
    <property type="entry name" value="MRN COMPLEX-INTERACTING PROTEIN"/>
    <property type="match status" value="1"/>
</dbReference>
<dbReference type="Proteomes" id="UP001162164">
    <property type="component" value="Unassembled WGS sequence"/>
</dbReference>
<name>A0ABQ9JYB6_9CUCU</name>
<gene>
    <name evidence="2" type="ORF">NQ317_003151</name>
</gene>
<feature type="domain" description="MRN complex-interacting protein N-terminal" evidence="1">
    <location>
        <begin position="27"/>
        <end position="91"/>
    </location>
</feature>
<dbReference type="EMBL" id="JAPWTJ010000079">
    <property type="protein sequence ID" value="KAJ8983346.1"/>
    <property type="molecule type" value="Genomic_DNA"/>
</dbReference>
<reference evidence="2" key="1">
    <citation type="journal article" date="2023" name="Insect Mol. Biol.">
        <title>Genome sequencing provides insights into the evolution of gene families encoding plant cell wall-degrading enzymes in longhorned beetles.</title>
        <authorList>
            <person name="Shin N.R."/>
            <person name="Okamura Y."/>
            <person name="Kirsch R."/>
            <person name="Pauchet Y."/>
        </authorList>
    </citation>
    <scope>NUCLEOTIDE SEQUENCE</scope>
    <source>
        <strain evidence="2">MMC_N1</strain>
    </source>
</reference>
<protein>
    <recommendedName>
        <fullName evidence="1">MRN complex-interacting protein N-terminal domain-containing protein</fullName>
    </recommendedName>
</protein>
<dbReference type="InterPro" id="IPR032739">
    <property type="entry name" value="MRNIP"/>
</dbReference>
<accession>A0ABQ9JYB6</accession>
<dbReference type="InterPro" id="IPR049472">
    <property type="entry name" value="MRNIP_N"/>
</dbReference>
<organism evidence="2 3">
    <name type="scientific">Molorchus minor</name>
    <dbReference type="NCBI Taxonomy" id="1323400"/>
    <lineage>
        <taxon>Eukaryota</taxon>
        <taxon>Metazoa</taxon>
        <taxon>Ecdysozoa</taxon>
        <taxon>Arthropoda</taxon>
        <taxon>Hexapoda</taxon>
        <taxon>Insecta</taxon>
        <taxon>Pterygota</taxon>
        <taxon>Neoptera</taxon>
        <taxon>Endopterygota</taxon>
        <taxon>Coleoptera</taxon>
        <taxon>Polyphaga</taxon>
        <taxon>Cucujiformia</taxon>
        <taxon>Chrysomeloidea</taxon>
        <taxon>Cerambycidae</taxon>
        <taxon>Lamiinae</taxon>
        <taxon>Monochamini</taxon>
        <taxon>Molorchus</taxon>
    </lineage>
</organism>
<evidence type="ECO:0000313" key="2">
    <source>
        <dbReference type="EMBL" id="KAJ8983346.1"/>
    </source>
</evidence>
<sequence>MFYGFNLKEKIFTFCIEKNKMPQEFQVLQCYCCQTFQVDIVKKVLKWSCKMCGEKQSVKKIFAKGSGKDCRLHVQELNTMRIKAEGEVPKKASYDSVNVDIGVKYDEATQSEWSKFMEFKEDENMDTCYGNAGNVDRKAFSRVVLRDKNDKDGQTECVDVKEEMKIVDAENLNKKERFFKLKKFCEVGTQNGLARKDTKSVSTENIIPGNKNNLKVYKRSIFENDCDLDSLLDI</sequence>
<dbReference type="Pfam" id="PF15749">
    <property type="entry name" value="MRNIP"/>
    <property type="match status" value="1"/>
</dbReference>
<evidence type="ECO:0000259" key="1">
    <source>
        <dbReference type="Pfam" id="PF15749"/>
    </source>
</evidence>
<comment type="caution">
    <text evidence="2">The sequence shown here is derived from an EMBL/GenBank/DDBJ whole genome shotgun (WGS) entry which is preliminary data.</text>
</comment>
<dbReference type="PANTHER" id="PTHR15863:SF2">
    <property type="entry name" value="MRN COMPLEX-INTERACTING PROTEIN"/>
    <property type="match status" value="1"/>
</dbReference>
<proteinExistence type="predicted"/>
<evidence type="ECO:0000313" key="3">
    <source>
        <dbReference type="Proteomes" id="UP001162164"/>
    </source>
</evidence>